<keyword evidence="1 4" id="KW-0489">Methyltransferase</keyword>
<dbReference type="Proteomes" id="UP000032726">
    <property type="component" value="Chromosome"/>
</dbReference>
<feature type="domain" description="Histidine-specific methyltransferase SAM-dependent" evidence="3">
    <location>
        <begin position="13"/>
        <end position="321"/>
    </location>
</feature>
<keyword evidence="2 4" id="KW-0808">Transferase</keyword>
<dbReference type="PIRSF" id="PIRSF018005">
    <property type="entry name" value="UCP018005"/>
    <property type="match status" value="1"/>
</dbReference>
<dbReference type="SUPFAM" id="SSF53335">
    <property type="entry name" value="S-adenosyl-L-methionine-dependent methyltransferases"/>
    <property type="match status" value="1"/>
</dbReference>
<dbReference type="Pfam" id="PF10017">
    <property type="entry name" value="Methyltransf_33"/>
    <property type="match status" value="1"/>
</dbReference>
<dbReference type="InterPro" id="IPR019257">
    <property type="entry name" value="MeTrfase_dom"/>
</dbReference>
<sequence>MQEKTAIVLNTPFAQDVRKGLTDYPKHLSSKYFYDEVGDKLFQDIMAMPEYYLTDCELTIFKTYKEDISGFFQGQGDAFSIFELGAGDGKKTKILLKELIVKNVDFDYRPIDISQNALQLLKASIEREIPEVAIKPLQGTYFDTLADIARHNGKRKVILFLGSNIGNLLHPQAVEFLKNIRTILNEEDLVFIGFDQKKHPQKILDAYNDQAGITEAFNKNVLARINKELGGNFDLDNFLHWEVYDPETGTAKSYLVARKAQRVSIKTLDLTVDFKQWETIHTEISQKYDDEIIKWLADKAGLEITAHFSDPKDHYRDYIFKRKTP</sequence>
<dbReference type="PANTHER" id="PTHR43397">
    <property type="entry name" value="ERGOTHIONEINE BIOSYNTHESIS PROTEIN 1"/>
    <property type="match status" value="1"/>
</dbReference>
<evidence type="ECO:0000259" key="3">
    <source>
        <dbReference type="Pfam" id="PF10017"/>
    </source>
</evidence>
<dbReference type="GO" id="GO:0032259">
    <property type="term" value="P:methylation"/>
    <property type="evidence" value="ECO:0007669"/>
    <property type="project" value="UniProtKB-KW"/>
</dbReference>
<dbReference type="InterPro" id="IPR051128">
    <property type="entry name" value="EgtD_Methyltrsf_superfamily"/>
</dbReference>
<dbReference type="InterPro" id="IPR029063">
    <property type="entry name" value="SAM-dependent_MTases_sf"/>
</dbReference>
<dbReference type="AlphaFoldDB" id="A0A0D5YTH6"/>
<dbReference type="PATRIC" id="fig|516051.4.peg.2082"/>
<dbReference type="OrthoDB" id="5289726at2"/>
<accession>A0A0D5YTH6</accession>
<evidence type="ECO:0000313" key="4">
    <source>
        <dbReference type="EMBL" id="AKA35622.1"/>
    </source>
</evidence>
<dbReference type="GO" id="GO:0008168">
    <property type="term" value="F:methyltransferase activity"/>
    <property type="evidence" value="ECO:0007669"/>
    <property type="project" value="UniProtKB-KW"/>
</dbReference>
<dbReference type="HOGENOM" id="CLU_049766_1_0_10"/>
<evidence type="ECO:0000313" key="5">
    <source>
        <dbReference type="Proteomes" id="UP000032726"/>
    </source>
</evidence>
<gene>
    <name evidence="4" type="ORF">VC82_2021</name>
</gene>
<organism evidence="4 5">
    <name type="scientific">Flagellimonas lutaonensis</name>
    <dbReference type="NCBI Taxonomy" id="516051"/>
    <lineage>
        <taxon>Bacteria</taxon>
        <taxon>Pseudomonadati</taxon>
        <taxon>Bacteroidota</taxon>
        <taxon>Flavobacteriia</taxon>
        <taxon>Flavobacteriales</taxon>
        <taxon>Flavobacteriaceae</taxon>
        <taxon>Flagellimonas</taxon>
    </lineage>
</organism>
<dbReference type="InterPro" id="IPR017804">
    <property type="entry name" value="MeTrfase_EgtD-like"/>
</dbReference>
<dbReference type="STRING" id="516051.VC82_2021"/>
<evidence type="ECO:0000256" key="1">
    <source>
        <dbReference type="ARBA" id="ARBA00022603"/>
    </source>
</evidence>
<dbReference type="KEGG" id="mlt:VC82_2021"/>
<evidence type="ECO:0000256" key="2">
    <source>
        <dbReference type="ARBA" id="ARBA00022679"/>
    </source>
</evidence>
<keyword evidence="5" id="KW-1185">Reference proteome</keyword>
<reference evidence="4 5" key="1">
    <citation type="submission" date="2015-03" db="EMBL/GenBank/DDBJ databases">
        <title>Complete genome sequence of Muricauda lutaonensis CC-HSB-11T, isolated from a coastal hot spring.</title>
        <authorList>
            <person name="Kim K.M."/>
        </authorList>
    </citation>
    <scope>NUCLEOTIDE SEQUENCE [LARGE SCALE GENOMIC DNA]</scope>
    <source>
        <strain evidence="4 5">CC-HSB-11</strain>
    </source>
</reference>
<dbReference type="Gene3D" id="3.40.50.150">
    <property type="entry name" value="Vaccinia Virus protein VP39"/>
    <property type="match status" value="1"/>
</dbReference>
<proteinExistence type="predicted"/>
<dbReference type="EMBL" id="CP011071">
    <property type="protein sequence ID" value="AKA35622.1"/>
    <property type="molecule type" value="Genomic_DNA"/>
</dbReference>
<name>A0A0D5YTH6_9FLAO</name>
<dbReference type="PANTHER" id="PTHR43397:SF1">
    <property type="entry name" value="ERGOTHIONEINE BIOSYNTHESIS PROTEIN 1"/>
    <property type="match status" value="1"/>
</dbReference>
<protein>
    <submittedName>
        <fullName evidence="4">Methyltransferase</fullName>
    </submittedName>
</protein>